<dbReference type="InterPro" id="IPR018193">
    <property type="entry name" value="Glyc_kinase_flavodox-like_fold"/>
</dbReference>
<dbReference type="Proteomes" id="UP000266895">
    <property type="component" value="Chromosome"/>
</dbReference>
<dbReference type="GO" id="GO:0031388">
    <property type="term" value="P:organic acid phosphorylation"/>
    <property type="evidence" value="ECO:0007669"/>
    <property type="project" value="InterPro"/>
</dbReference>
<protein>
    <submittedName>
        <fullName evidence="4">Glycerate kinase I</fullName>
    </submittedName>
</protein>
<dbReference type="Pfam" id="PF02595">
    <property type="entry name" value="Gly_kinase"/>
    <property type="match status" value="2"/>
</dbReference>
<evidence type="ECO:0000256" key="2">
    <source>
        <dbReference type="ARBA" id="ARBA00022679"/>
    </source>
</evidence>
<dbReference type="Gene3D" id="3.40.50.10350">
    <property type="entry name" value="Glycerate kinase, domain 1"/>
    <property type="match status" value="1"/>
</dbReference>
<evidence type="ECO:0000256" key="1">
    <source>
        <dbReference type="ARBA" id="ARBA00006284"/>
    </source>
</evidence>
<proteinExistence type="inferred from homology"/>
<dbReference type="KEGG" id="ahw:NCTC11636_00612"/>
<evidence type="ECO:0000313" key="4">
    <source>
        <dbReference type="EMBL" id="VEG26613.1"/>
    </source>
</evidence>
<keyword evidence="2" id="KW-0808">Transferase</keyword>
<dbReference type="InterPro" id="IPR018197">
    <property type="entry name" value="Glycerate_kinase_RE-like"/>
</dbReference>
<dbReference type="PANTHER" id="PTHR21599:SF0">
    <property type="entry name" value="GLYCERATE KINASE"/>
    <property type="match status" value="1"/>
</dbReference>
<evidence type="ECO:0000313" key="5">
    <source>
        <dbReference type="Proteomes" id="UP000266895"/>
    </source>
</evidence>
<reference evidence="4 5" key="1">
    <citation type="submission" date="2018-12" db="EMBL/GenBank/DDBJ databases">
        <authorList>
            <consortium name="Pathogen Informatics"/>
        </authorList>
    </citation>
    <scope>NUCLEOTIDE SEQUENCE [LARGE SCALE GENOMIC DNA]</scope>
    <source>
        <strain evidence="4 5">NCTC11636</strain>
    </source>
</reference>
<keyword evidence="3 4" id="KW-0418">Kinase</keyword>
<dbReference type="RefSeq" id="WP_126381812.1">
    <property type="nucleotide sequence ID" value="NZ_LR134350.1"/>
</dbReference>
<keyword evidence="5" id="KW-1185">Reference proteome</keyword>
<sequence length="392" mass="38715">MRVLLAPGGMHPQPHGVPLTELGLGAGAVAEALARGWARSRPGDGLRLLPLPDGGAGGAAELPAGTVAARLDLRGTGPTGQERGARLVRLGPGCDAPGTWFLDAAALCPVPADPDQARREAEEGSTAGIGQVLGAALEVVGPDEELVVGMARTAVHDGGAGLIEALGGSGPAVRALRGRRLVLALADTSPLGGLSGAGRALAELADLGPETAQEVDRRACARATGLSTDLASRVERAGQGERVPRVGLAAAAPVPTVTAWGTGAGGGCALVLRALGARALPGARVMAALLGLEGALGDRDLVLTSAGEAFDVLEDCVPQVVGRAAGALALPAVLVAGRAGVPRGELAAAGLCASYGLEDSRAAAPAWDSGGAGAVAARLEAIGERLARTWSR</sequence>
<evidence type="ECO:0000256" key="3">
    <source>
        <dbReference type="ARBA" id="ARBA00022777"/>
    </source>
</evidence>
<dbReference type="OrthoDB" id="3253697at2"/>
<gene>
    <name evidence="4" type="ORF">NCTC11636_00612</name>
</gene>
<dbReference type="PANTHER" id="PTHR21599">
    <property type="entry name" value="GLYCERATE KINASE"/>
    <property type="match status" value="1"/>
</dbReference>
<dbReference type="GO" id="GO:0008887">
    <property type="term" value="F:glycerate kinase activity"/>
    <property type="evidence" value="ECO:0007669"/>
    <property type="project" value="InterPro"/>
</dbReference>
<dbReference type="InterPro" id="IPR036129">
    <property type="entry name" value="Glycerate_kinase_sf"/>
</dbReference>
<dbReference type="AlphaFoldDB" id="A0A448HE82"/>
<dbReference type="InterPro" id="IPR004381">
    <property type="entry name" value="Glycerate_kinase"/>
</dbReference>
<dbReference type="Gene3D" id="3.90.1510.10">
    <property type="entry name" value="Glycerate kinase, domain 2"/>
    <property type="match status" value="1"/>
</dbReference>
<dbReference type="SUPFAM" id="SSF110738">
    <property type="entry name" value="Glycerate kinase I"/>
    <property type="match status" value="1"/>
</dbReference>
<organism evidence="4 5">
    <name type="scientific">Actinomyces howellii</name>
    <dbReference type="NCBI Taxonomy" id="52771"/>
    <lineage>
        <taxon>Bacteria</taxon>
        <taxon>Bacillati</taxon>
        <taxon>Actinomycetota</taxon>
        <taxon>Actinomycetes</taxon>
        <taxon>Actinomycetales</taxon>
        <taxon>Actinomycetaceae</taxon>
        <taxon>Actinomyces</taxon>
    </lineage>
</organism>
<comment type="similarity">
    <text evidence="1">Belongs to the glycerate kinase type-1 family.</text>
</comment>
<dbReference type="EMBL" id="LR134350">
    <property type="protein sequence ID" value="VEG26613.1"/>
    <property type="molecule type" value="Genomic_DNA"/>
</dbReference>
<accession>A0A448HE82</accession>
<name>A0A448HE82_9ACTO</name>